<dbReference type="EMBL" id="KV784381">
    <property type="protein sequence ID" value="OEU08267.1"/>
    <property type="molecule type" value="Genomic_DNA"/>
</dbReference>
<evidence type="ECO:0000313" key="1">
    <source>
        <dbReference type="EMBL" id="OEU08267.1"/>
    </source>
</evidence>
<sequence length="246" mass="28177">MSQFESSSTLKIRTSVSATGTDITTLYLNGSCGMCCENSDNNDNNKEQEQEQEQIMITQELLQECLTSLVKVQRNIIDIERKYNKAITLLEKINDIEYKSRMYHQRSQLRNNYGSVVGGVALLKENINQQRIHQLKRKAISLIKEANMQLKKVYTTINYKSRYPKDNIVFNTLRRNDLQYNSTMIYIGNGLLPSSSSLEMKTKSKTTTTSRNNNTNTATLGQAICERQIKLLTIVVEQIQDDIICI</sequence>
<organism evidence="1 2">
    <name type="scientific">Fragilariopsis cylindrus CCMP1102</name>
    <dbReference type="NCBI Taxonomy" id="635003"/>
    <lineage>
        <taxon>Eukaryota</taxon>
        <taxon>Sar</taxon>
        <taxon>Stramenopiles</taxon>
        <taxon>Ochrophyta</taxon>
        <taxon>Bacillariophyta</taxon>
        <taxon>Bacillariophyceae</taxon>
        <taxon>Bacillariophycidae</taxon>
        <taxon>Bacillariales</taxon>
        <taxon>Bacillariaceae</taxon>
        <taxon>Fragilariopsis</taxon>
    </lineage>
</organism>
<gene>
    <name evidence="1" type="ORF">FRACYDRAFT_250056</name>
</gene>
<proteinExistence type="predicted"/>
<accession>A0A1E7ER09</accession>
<dbReference type="InParanoid" id="A0A1E7ER09"/>
<dbReference type="KEGG" id="fcy:FRACYDRAFT_250056"/>
<dbReference type="Proteomes" id="UP000095751">
    <property type="component" value="Unassembled WGS sequence"/>
</dbReference>
<name>A0A1E7ER09_9STRA</name>
<keyword evidence="2" id="KW-1185">Reference proteome</keyword>
<evidence type="ECO:0000313" key="2">
    <source>
        <dbReference type="Proteomes" id="UP000095751"/>
    </source>
</evidence>
<reference evidence="1 2" key="1">
    <citation type="submission" date="2016-09" db="EMBL/GenBank/DDBJ databases">
        <title>Extensive genetic diversity and differential bi-allelic expression allows diatom success in the polar Southern Ocean.</title>
        <authorList>
            <consortium name="DOE Joint Genome Institute"/>
            <person name="Mock T."/>
            <person name="Otillar R.P."/>
            <person name="Strauss J."/>
            <person name="Dupont C."/>
            <person name="Frickenhaus S."/>
            <person name="Maumus F."/>
            <person name="Mcmullan M."/>
            <person name="Sanges R."/>
            <person name="Schmutz J."/>
            <person name="Toseland A."/>
            <person name="Valas R."/>
            <person name="Veluchamy A."/>
            <person name="Ward B.J."/>
            <person name="Allen A."/>
            <person name="Barry K."/>
            <person name="Falciatore A."/>
            <person name="Ferrante M."/>
            <person name="Fortunato A.E."/>
            <person name="Gloeckner G."/>
            <person name="Gruber A."/>
            <person name="Hipkin R."/>
            <person name="Janech M."/>
            <person name="Kroth P."/>
            <person name="Leese F."/>
            <person name="Lindquist E."/>
            <person name="Lyon B.R."/>
            <person name="Martin J."/>
            <person name="Mayer C."/>
            <person name="Parker M."/>
            <person name="Quesneville H."/>
            <person name="Raymond J."/>
            <person name="Uhlig C."/>
            <person name="Valentin K.U."/>
            <person name="Worden A.Z."/>
            <person name="Armbrust E.V."/>
            <person name="Bowler C."/>
            <person name="Green B."/>
            <person name="Moulton V."/>
            <person name="Van Oosterhout C."/>
            <person name="Grigoriev I."/>
        </authorList>
    </citation>
    <scope>NUCLEOTIDE SEQUENCE [LARGE SCALE GENOMIC DNA]</scope>
    <source>
        <strain evidence="1 2">CCMP1102</strain>
    </source>
</reference>
<protein>
    <submittedName>
        <fullName evidence="1">Uncharacterized protein</fullName>
    </submittedName>
</protein>
<dbReference type="AlphaFoldDB" id="A0A1E7ER09"/>